<dbReference type="EMBL" id="FMCV01000003">
    <property type="protein sequence ID" value="SCE85918.1"/>
    <property type="molecule type" value="Genomic_DNA"/>
</dbReference>
<feature type="compositionally biased region" description="Low complexity" evidence="1">
    <location>
        <begin position="88"/>
        <end position="98"/>
    </location>
</feature>
<feature type="compositionally biased region" description="Basic and acidic residues" evidence="1">
    <location>
        <begin position="291"/>
        <end position="302"/>
    </location>
</feature>
<accession>A0A1C4VPP4</accession>
<dbReference type="AlphaFoldDB" id="A0A1C4VPP4"/>
<feature type="compositionally biased region" description="Low complexity" evidence="1">
    <location>
        <begin position="23"/>
        <end position="42"/>
    </location>
</feature>
<protein>
    <submittedName>
        <fullName evidence="2">Uncharacterized protein</fullName>
    </submittedName>
</protein>
<dbReference type="Proteomes" id="UP000198551">
    <property type="component" value="Unassembled WGS sequence"/>
</dbReference>
<evidence type="ECO:0000256" key="1">
    <source>
        <dbReference type="SAM" id="MobiDB-lite"/>
    </source>
</evidence>
<feature type="region of interest" description="Disordered" evidence="1">
    <location>
        <begin position="1"/>
        <end position="459"/>
    </location>
</feature>
<name>A0A1C4VPP4_9ACTN</name>
<keyword evidence="3" id="KW-1185">Reference proteome</keyword>
<sequence>MPPPRRPRDRLARVLRATADRLSAPSAPSAPESPESPESPAEVPRPPGEPPEHWRRLVAAHAPGLLRDLPPPSSPPQHLSSADRPPVASSRAGRPAGGDADRPGGDDADRTQTRSAQVGRLRRTGKALLLGDPRSRRGPLTPDPSRSWYERAPMGAVSYQDLRQVPEDETGVSGGGRSAPEMCVDSGHGAPGTEVDAGPAERGTAPSETGSSRPDDDAALSIAPACRSLPESGGPTRTPHLTEPAHVSGPAGRAGPVCMVDTTGTAASRGGRPSGGAEPPERRSGRSHLAPADRGRKPHPDDASATDLPPGRSDGRPLVFAAAPRSSPHGPATHTPGSPVGAANGRGGTGDGSAGHYPVRAATTPYGHAPVPDGDLRLRQGQRHARPAPAGPWPALPDDAAPARTAITAPAAAGRAAGNGGAHADPWPSLPGEPAWWNPATRATPWSDTARLDREQAGD</sequence>
<feature type="compositionally biased region" description="Low complexity" evidence="1">
    <location>
        <begin position="266"/>
        <end position="278"/>
    </location>
</feature>
<feature type="compositionally biased region" description="Gly residues" evidence="1">
    <location>
        <begin position="344"/>
        <end position="353"/>
    </location>
</feature>
<feature type="compositionally biased region" description="Basic and acidic residues" evidence="1">
    <location>
        <begin position="450"/>
        <end position="459"/>
    </location>
</feature>
<evidence type="ECO:0000313" key="3">
    <source>
        <dbReference type="Proteomes" id="UP000198551"/>
    </source>
</evidence>
<feature type="compositionally biased region" description="Low complexity" evidence="1">
    <location>
        <begin position="396"/>
        <end position="416"/>
    </location>
</feature>
<feature type="compositionally biased region" description="Basic and acidic residues" evidence="1">
    <location>
        <begin position="99"/>
        <end position="112"/>
    </location>
</feature>
<organism evidence="2 3">
    <name type="scientific">Micromonospora marina</name>
    <dbReference type="NCBI Taxonomy" id="307120"/>
    <lineage>
        <taxon>Bacteria</taxon>
        <taxon>Bacillati</taxon>
        <taxon>Actinomycetota</taxon>
        <taxon>Actinomycetes</taxon>
        <taxon>Micromonosporales</taxon>
        <taxon>Micromonosporaceae</taxon>
        <taxon>Micromonospora</taxon>
    </lineage>
</organism>
<proteinExistence type="predicted"/>
<gene>
    <name evidence="2" type="ORF">GA0070215_103312</name>
</gene>
<reference evidence="3" key="1">
    <citation type="submission" date="2016-06" db="EMBL/GenBank/DDBJ databases">
        <authorList>
            <person name="Varghese N."/>
        </authorList>
    </citation>
    <scope>NUCLEOTIDE SEQUENCE [LARGE SCALE GENOMIC DNA]</scope>
    <source>
        <strain evidence="3">DSM 45555</strain>
    </source>
</reference>
<evidence type="ECO:0000313" key="2">
    <source>
        <dbReference type="EMBL" id="SCE85918.1"/>
    </source>
</evidence>